<evidence type="ECO:0000313" key="8">
    <source>
        <dbReference type="Proteomes" id="UP000507470"/>
    </source>
</evidence>
<dbReference type="GO" id="GO:0000209">
    <property type="term" value="P:protein polyubiquitination"/>
    <property type="evidence" value="ECO:0007669"/>
    <property type="project" value="InterPro"/>
</dbReference>
<dbReference type="Gene3D" id="3.90.1750.10">
    <property type="entry name" value="Hect, E3 ligase catalytic domains"/>
    <property type="match status" value="1"/>
</dbReference>
<accession>A0A6J8C1S3</accession>
<keyword evidence="4 5" id="KW-0833">Ubl conjugation pathway</keyword>
<comment type="catalytic activity">
    <reaction evidence="1">
        <text>S-ubiquitinyl-[E2 ubiquitin-conjugating enzyme]-L-cysteine + [acceptor protein]-L-lysine = [E2 ubiquitin-conjugating enzyme]-L-cysteine + N(6)-ubiquitinyl-[acceptor protein]-L-lysine.</text>
        <dbReference type="EC" id="2.3.2.26"/>
    </reaction>
</comment>
<dbReference type="SMART" id="SM00119">
    <property type="entry name" value="HECTc"/>
    <property type="match status" value="1"/>
</dbReference>
<dbReference type="EMBL" id="CACVKT020004349">
    <property type="protein sequence ID" value="CAC5389516.1"/>
    <property type="molecule type" value="Genomic_DNA"/>
</dbReference>
<evidence type="ECO:0000256" key="4">
    <source>
        <dbReference type="ARBA" id="ARBA00022786"/>
    </source>
</evidence>
<dbReference type="PROSITE" id="PS50237">
    <property type="entry name" value="HECT"/>
    <property type="match status" value="2"/>
</dbReference>
<evidence type="ECO:0000256" key="1">
    <source>
        <dbReference type="ARBA" id="ARBA00000885"/>
    </source>
</evidence>
<dbReference type="InterPro" id="IPR035983">
    <property type="entry name" value="Hect_E3_ubiquitin_ligase"/>
</dbReference>
<dbReference type="Gene3D" id="3.30.2410.10">
    <property type="entry name" value="Hect, E3 ligase catalytic domain"/>
    <property type="match status" value="1"/>
</dbReference>
<dbReference type="EC" id="2.3.2.26" evidence="2"/>
<evidence type="ECO:0000256" key="5">
    <source>
        <dbReference type="PROSITE-ProRule" id="PRU00104"/>
    </source>
</evidence>
<dbReference type="InterPro" id="IPR000569">
    <property type="entry name" value="HECT_dom"/>
</dbReference>
<keyword evidence="8" id="KW-1185">Reference proteome</keyword>
<feature type="domain" description="HECT" evidence="6">
    <location>
        <begin position="76"/>
        <end position="111"/>
    </location>
</feature>
<keyword evidence="3" id="KW-0808">Transferase</keyword>
<name>A0A6J8C1S3_MYTCO</name>
<sequence length="350" mass="39652">MTDESIIIALINNCLNYLIDNSINDPVDILRYLQKNIVTGRELEMSSIETPTDGDTNFISVDRHELIETAFDEVGALTDLRPTLEVQFYGENAVDSGGPRKEFFRLILREIKEKYFEPIRPFAKMEDYETIGKILALSMLQNGKIPQFLDFSLVNELFESSSPSLVVLNLRKGLDSLARTLQGTHYLQKENIILRIVICVRSLLIGSSLPQFRHLFNTKQPVMTLKGAITMLKPKFSEPGSNKRSLETRVYSVFTKYLREVSSGRRENISLHSILMFATGADEEPILGFAVGPEICFSESETYNSFLPTSNTCIHRLTLPIPSAEKDLPTNEILFHLYDLAFANTYYGLS</sequence>
<dbReference type="OrthoDB" id="5988852at2759"/>
<dbReference type="GO" id="GO:0061630">
    <property type="term" value="F:ubiquitin protein ligase activity"/>
    <property type="evidence" value="ECO:0007669"/>
    <property type="project" value="UniProtKB-EC"/>
</dbReference>
<gene>
    <name evidence="7" type="ORF">MCOR_24675</name>
</gene>
<dbReference type="Proteomes" id="UP000507470">
    <property type="component" value="Unassembled WGS sequence"/>
</dbReference>
<protein>
    <recommendedName>
        <fullName evidence="2">HECT-type E3 ubiquitin transferase</fullName>
        <ecNumber evidence="2">2.3.2.26</ecNumber>
    </recommendedName>
</protein>
<feature type="domain" description="HECT" evidence="6">
    <location>
        <begin position="274"/>
        <end position="328"/>
    </location>
</feature>
<dbReference type="PANTHER" id="PTHR45700:SF8">
    <property type="entry name" value="HECT-TYPE E3 UBIQUITIN TRANSFERASE"/>
    <property type="match status" value="1"/>
</dbReference>
<dbReference type="InterPro" id="IPR044611">
    <property type="entry name" value="E3A/B/C-like"/>
</dbReference>
<dbReference type="Pfam" id="PF00632">
    <property type="entry name" value="HECT"/>
    <property type="match status" value="1"/>
</dbReference>
<evidence type="ECO:0000256" key="3">
    <source>
        <dbReference type="ARBA" id="ARBA00022679"/>
    </source>
</evidence>
<dbReference type="SUPFAM" id="SSF56204">
    <property type="entry name" value="Hect, E3 ligase catalytic domain"/>
    <property type="match status" value="1"/>
</dbReference>
<organism evidence="7 8">
    <name type="scientific">Mytilus coruscus</name>
    <name type="common">Sea mussel</name>
    <dbReference type="NCBI Taxonomy" id="42192"/>
    <lineage>
        <taxon>Eukaryota</taxon>
        <taxon>Metazoa</taxon>
        <taxon>Spiralia</taxon>
        <taxon>Lophotrochozoa</taxon>
        <taxon>Mollusca</taxon>
        <taxon>Bivalvia</taxon>
        <taxon>Autobranchia</taxon>
        <taxon>Pteriomorphia</taxon>
        <taxon>Mytilida</taxon>
        <taxon>Mytiloidea</taxon>
        <taxon>Mytilidae</taxon>
        <taxon>Mytilinae</taxon>
        <taxon>Mytilus</taxon>
    </lineage>
</organism>
<dbReference type="PANTHER" id="PTHR45700">
    <property type="entry name" value="UBIQUITIN-PROTEIN LIGASE E3C"/>
    <property type="match status" value="1"/>
</dbReference>
<evidence type="ECO:0000313" key="7">
    <source>
        <dbReference type="EMBL" id="CAC5389516.1"/>
    </source>
</evidence>
<evidence type="ECO:0000256" key="2">
    <source>
        <dbReference type="ARBA" id="ARBA00012485"/>
    </source>
</evidence>
<dbReference type="AlphaFoldDB" id="A0A6J8C1S3"/>
<reference evidence="7 8" key="1">
    <citation type="submission" date="2020-06" db="EMBL/GenBank/DDBJ databases">
        <authorList>
            <person name="Li R."/>
            <person name="Bekaert M."/>
        </authorList>
    </citation>
    <scope>NUCLEOTIDE SEQUENCE [LARGE SCALE GENOMIC DNA]</scope>
    <source>
        <strain evidence="8">wild</strain>
    </source>
</reference>
<proteinExistence type="predicted"/>
<evidence type="ECO:0000259" key="6">
    <source>
        <dbReference type="PROSITE" id="PS50237"/>
    </source>
</evidence>
<comment type="caution">
    <text evidence="5">Lacks conserved residue(s) required for the propagation of feature annotation.</text>
</comment>
<feature type="active site" description="Glycyl thioester intermediate" evidence="5">
    <location>
        <position position="313"/>
    </location>
</feature>